<keyword evidence="1" id="KW-0812">Transmembrane</keyword>
<evidence type="ECO:0000313" key="3">
    <source>
        <dbReference type="Proteomes" id="UP000094197"/>
    </source>
</evidence>
<feature type="transmembrane region" description="Helical" evidence="1">
    <location>
        <begin position="143"/>
        <end position="162"/>
    </location>
</feature>
<dbReference type="Proteomes" id="UP000094197">
    <property type="component" value="Chromosome 2"/>
</dbReference>
<keyword evidence="1" id="KW-0472">Membrane</keyword>
<dbReference type="AlphaFoldDB" id="A0A1D7V406"/>
<keyword evidence="3" id="KW-1185">Reference proteome</keyword>
<feature type="transmembrane region" description="Helical" evidence="1">
    <location>
        <begin position="61"/>
        <end position="79"/>
    </location>
</feature>
<reference evidence="2 3" key="1">
    <citation type="submission" date="2016-04" db="EMBL/GenBank/DDBJ databases">
        <title>Complete genome seqeunce of Leptospira alstonii serovar Room22.</title>
        <authorList>
            <person name="Nally J.E."/>
            <person name="Bayles D.O."/>
            <person name="Hurley D."/>
            <person name="Fanning S."/>
            <person name="McMahon B.J."/>
            <person name="Arent Z."/>
        </authorList>
    </citation>
    <scope>NUCLEOTIDE SEQUENCE [LARGE SCALE GENOMIC DNA]</scope>
    <source>
        <strain evidence="2 3">GWTS #1</strain>
    </source>
</reference>
<proteinExistence type="predicted"/>
<feature type="transmembrane region" description="Helical" evidence="1">
    <location>
        <begin position="32"/>
        <end position="49"/>
    </location>
</feature>
<protein>
    <submittedName>
        <fullName evidence="2">Uncharacterized protein</fullName>
    </submittedName>
</protein>
<keyword evidence="1" id="KW-1133">Transmembrane helix</keyword>
<evidence type="ECO:0000256" key="1">
    <source>
        <dbReference type="SAM" id="Phobius"/>
    </source>
</evidence>
<gene>
    <name evidence="2" type="ORF">A0128_21325</name>
</gene>
<name>A0A1D7V406_9LEPT</name>
<feature type="transmembrane region" description="Helical" evidence="1">
    <location>
        <begin position="85"/>
        <end position="102"/>
    </location>
</feature>
<dbReference type="OrthoDB" id="334517at2"/>
<organism evidence="2 3">
    <name type="scientific">Leptospira tipperaryensis</name>
    <dbReference type="NCBI Taxonomy" id="2564040"/>
    <lineage>
        <taxon>Bacteria</taxon>
        <taxon>Pseudomonadati</taxon>
        <taxon>Spirochaetota</taxon>
        <taxon>Spirochaetia</taxon>
        <taxon>Leptospirales</taxon>
        <taxon>Leptospiraceae</taxon>
        <taxon>Leptospira</taxon>
    </lineage>
</organism>
<sequence length="174" mass="19491">MTIVYNGTGGVLGIFAVLVSIILSFYDVTWNPWGLLIFCSILSLAGGILELTLDQRIRPRYFYLIPAWLVGVCGIGLIIREMHTFWGNVIFAGILIPLSFWIRSESKKPGGKWVFSLIGSLVLILTTQILMQGEHGPAPSIWSHIANGISILLFGFSLFKIWHARKREEKLFPS</sequence>
<evidence type="ECO:0000313" key="2">
    <source>
        <dbReference type="EMBL" id="AOP36548.1"/>
    </source>
</evidence>
<accession>A0A1D7V406</accession>
<dbReference type="KEGG" id="laj:A0128_21325"/>
<feature type="transmembrane region" description="Helical" evidence="1">
    <location>
        <begin position="7"/>
        <end position="26"/>
    </location>
</feature>
<dbReference type="RefSeq" id="WP_069609765.1">
    <property type="nucleotide sequence ID" value="NZ_CP015218.1"/>
</dbReference>
<dbReference type="EMBL" id="CP015218">
    <property type="protein sequence ID" value="AOP36548.1"/>
    <property type="molecule type" value="Genomic_DNA"/>
</dbReference>
<feature type="transmembrane region" description="Helical" evidence="1">
    <location>
        <begin position="114"/>
        <end position="131"/>
    </location>
</feature>